<dbReference type="AlphaFoldDB" id="A0A0E0JIU8"/>
<keyword evidence="2" id="KW-1185">Reference proteome</keyword>
<evidence type="ECO:0000313" key="2">
    <source>
        <dbReference type="Proteomes" id="UP000026962"/>
    </source>
</evidence>
<accession>A0A0E0JIU8</accession>
<reference evidence="1" key="1">
    <citation type="submission" date="2015-04" db="UniProtKB">
        <authorList>
            <consortium name="EnsemblPlants"/>
        </authorList>
    </citation>
    <scope>IDENTIFICATION</scope>
</reference>
<protein>
    <submittedName>
        <fullName evidence="1">Uncharacterized protein</fullName>
    </submittedName>
</protein>
<name>A0A0E0JIU8_ORYPU</name>
<sequence length="82" mass="9596">MFDRGPSYVDDANEVFQNIPKFWQVQLLSTAKFEMRKLTMGEWTNAQTLQVTHDIDRLWPMVCHCADVVLVAVELCDLIIYF</sequence>
<dbReference type="EnsemblPlants" id="OPUNC01G16220.1">
    <property type="protein sequence ID" value="OPUNC01G16220.1"/>
    <property type="gene ID" value="OPUNC01G16220"/>
</dbReference>
<proteinExistence type="predicted"/>
<dbReference type="HOGENOM" id="CLU_2562311_0_0_1"/>
<reference evidence="1" key="2">
    <citation type="submission" date="2018-05" db="EMBL/GenBank/DDBJ databases">
        <title>OpunRS2 (Oryza punctata Reference Sequence Version 2).</title>
        <authorList>
            <person name="Zhang J."/>
            <person name="Kudrna D."/>
            <person name="Lee S."/>
            <person name="Talag J."/>
            <person name="Welchert J."/>
            <person name="Wing R.A."/>
        </authorList>
    </citation>
    <scope>NUCLEOTIDE SEQUENCE [LARGE SCALE GENOMIC DNA]</scope>
</reference>
<dbReference type="Gramene" id="OPUNC01G16220.1">
    <property type="protein sequence ID" value="OPUNC01G16220.1"/>
    <property type="gene ID" value="OPUNC01G16220"/>
</dbReference>
<dbReference type="Proteomes" id="UP000026962">
    <property type="component" value="Chromosome 1"/>
</dbReference>
<organism evidence="1">
    <name type="scientific">Oryza punctata</name>
    <name type="common">Red rice</name>
    <dbReference type="NCBI Taxonomy" id="4537"/>
    <lineage>
        <taxon>Eukaryota</taxon>
        <taxon>Viridiplantae</taxon>
        <taxon>Streptophyta</taxon>
        <taxon>Embryophyta</taxon>
        <taxon>Tracheophyta</taxon>
        <taxon>Spermatophyta</taxon>
        <taxon>Magnoliopsida</taxon>
        <taxon>Liliopsida</taxon>
        <taxon>Poales</taxon>
        <taxon>Poaceae</taxon>
        <taxon>BOP clade</taxon>
        <taxon>Oryzoideae</taxon>
        <taxon>Oryzeae</taxon>
        <taxon>Oryzinae</taxon>
        <taxon>Oryza</taxon>
    </lineage>
</organism>
<evidence type="ECO:0000313" key="1">
    <source>
        <dbReference type="EnsemblPlants" id="OPUNC01G16220.1"/>
    </source>
</evidence>